<evidence type="ECO:0000256" key="1">
    <source>
        <dbReference type="SAM" id="Phobius"/>
    </source>
</evidence>
<feature type="transmembrane region" description="Helical" evidence="1">
    <location>
        <begin position="47"/>
        <end position="65"/>
    </location>
</feature>
<protein>
    <submittedName>
        <fullName evidence="2">Uncharacterized protein</fullName>
    </submittedName>
</protein>
<keyword evidence="1" id="KW-0472">Membrane</keyword>
<gene>
    <name evidence="2" type="ORF">VB738_01520</name>
</gene>
<evidence type="ECO:0000313" key="3">
    <source>
        <dbReference type="Proteomes" id="UP001304461"/>
    </source>
</evidence>
<name>A0ABU5RQ92_9CYAN</name>
<dbReference type="Proteomes" id="UP001304461">
    <property type="component" value="Unassembled WGS sequence"/>
</dbReference>
<evidence type="ECO:0000313" key="2">
    <source>
        <dbReference type="EMBL" id="MEA5389929.1"/>
    </source>
</evidence>
<keyword evidence="1" id="KW-1133">Transmembrane helix</keyword>
<reference evidence="2 3" key="1">
    <citation type="submission" date="2023-12" db="EMBL/GenBank/DDBJ databases">
        <title>Baltic Sea Cyanobacteria.</title>
        <authorList>
            <person name="Delbaje E."/>
            <person name="Fewer D.P."/>
            <person name="Shishido T.K."/>
        </authorList>
    </citation>
    <scope>NUCLEOTIDE SEQUENCE [LARGE SCALE GENOMIC DNA]</scope>
    <source>
        <strain evidence="2 3">UHCC 0139</strain>
    </source>
</reference>
<accession>A0ABU5RQ92</accession>
<sequence length="80" mass="8100">MPPEQHLSTTRSAVAPRFAVGAAMGVLIASVPFAAGHPFQLSRLETLAAALAITASGGMGCLWGGRFLDALSSALDSTCV</sequence>
<dbReference type="RefSeq" id="WP_323304054.1">
    <property type="nucleotide sequence ID" value="NZ_JAYGHX010000001.1"/>
</dbReference>
<dbReference type="EMBL" id="JAYGHX010000001">
    <property type="protein sequence ID" value="MEA5389929.1"/>
    <property type="molecule type" value="Genomic_DNA"/>
</dbReference>
<organism evidence="2 3">
    <name type="scientific">Cyanobium gracile UHCC 0139</name>
    <dbReference type="NCBI Taxonomy" id="3110308"/>
    <lineage>
        <taxon>Bacteria</taxon>
        <taxon>Bacillati</taxon>
        <taxon>Cyanobacteriota</taxon>
        <taxon>Cyanophyceae</taxon>
        <taxon>Synechococcales</taxon>
        <taxon>Prochlorococcaceae</taxon>
        <taxon>Cyanobium</taxon>
    </lineage>
</organism>
<feature type="transmembrane region" description="Helical" evidence="1">
    <location>
        <begin position="15"/>
        <end position="35"/>
    </location>
</feature>
<keyword evidence="1" id="KW-0812">Transmembrane</keyword>
<proteinExistence type="predicted"/>
<keyword evidence="3" id="KW-1185">Reference proteome</keyword>
<comment type="caution">
    <text evidence="2">The sequence shown here is derived from an EMBL/GenBank/DDBJ whole genome shotgun (WGS) entry which is preliminary data.</text>
</comment>